<organism evidence="2 3">
    <name type="scientific">Adineta ricciae</name>
    <name type="common">Rotifer</name>
    <dbReference type="NCBI Taxonomy" id="249248"/>
    <lineage>
        <taxon>Eukaryota</taxon>
        <taxon>Metazoa</taxon>
        <taxon>Spiralia</taxon>
        <taxon>Gnathifera</taxon>
        <taxon>Rotifera</taxon>
        <taxon>Eurotatoria</taxon>
        <taxon>Bdelloidea</taxon>
        <taxon>Adinetida</taxon>
        <taxon>Adinetidae</taxon>
        <taxon>Adineta</taxon>
    </lineage>
</organism>
<dbReference type="EMBL" id="CAJNOR010005146">
    <property type="protein sequence ID" value="CAF1548034.1"/>
    <property type="molecule type" value="Genomic_DNA"/>
</dbReference>
<accession>A0A815WV23</accession>
<sequence>MDDDSLITDDDRQTPSTGQHSSDEIYTEIIAVVANGNAQIPDLMETTKEKSSMKFNDDSKQFIFDKHVKISRVNRASLHSLNTELRFSQLSALSRRKSTGTVYVCHGNKAQSQMTTDHPADQTTRRQTPVRNIPTRTTEHEVMDSTQKVSNSKTVITRVSFSELPFGMDQKDEHVTVKHISIKQEQ</sequence>
<feature type="region of interest" description="Disordered" evidence="1">
    <location>
        <begin position="1"/>
        <end position="24"/>
    </location>
</feature>
<comment type="caution">
    <text evidence="2">The sequence shown here is derived from an EMBL/GenBank/DDBJ whole genome shotgun (WGS) entry which is preliminary data.</text>
</comment>
<dbReference type="Proteomes" id="UP000663828">
    <property type="component" value="Unassembled WGS sequence"/>
</dbReference>
<gene>
    <name evidence="2" type="ORF">XAT740_LOCUS42670</name>
</gene>
<dbReference type="AlphaFoldDB" id="A0A815WV23"/>
<keyword evidence="3" id="KW-1185">Reference proteome</keyword>
<protein>
    <submittedName>
        <fullName evidence="2">Uncharacterized protein</fullName>
    </submittedName>
</protein>
<reference evidence="2" key="1">
    <citation type="submission" date="2021-02" db="EMBL/GenBank/DDBJ databases">
        <authorList>
            <person name="Nowell W R."/>
        </authorList>
    </citation>
    <scope>NUCLEOTIDE SEQUENCE</scope>
</reference>
<evidence type="ECO:0000256" key="1">
    <source>
        <dbReference type="SAM" id="MobiDB-lite"/>
    </source>
</evidence>
<proteinExistence type="predicted"/>
<name>A0A815WV23_ADIRI</name>
<evidence type="ECO:0000313" key="2">
    <source>
        <dbReference type="EMBL" id="CAF1548034.1"/>
    </source>
</evidence>
<evidence type="ECO:0000313" key="3">
    <source>
        <dbReference type="Proteomes" id="UP000663828"/>
    </source>
</evidence>